<comment type="caution">
    <text evidence="2">The sequence shown here is derived from an EMBL/GenBank/DDBJ whole genome shotgun (WGS) entry which is preliminary data.</text>
</comment>
<feature type="region of interest" description="Disordered" evidence="1">
    <location>
        <begin position="16"/>
        <end position="37"/>
    </location>
</feature>
<evidence type="ECO:0000313" key="2">
    <source>
        <dbReference type="EMBL" id="KAK9284493.1"/>
    </source>
</evidence>
<proteinExistence type="predicted"/>
<dbReference type="AlphaFoldDB" id="A0AAP0RT75"/>
<gene>
    <name evidence="2" type="ORF">L1049_023666</name>
</gene>
<dbReference type="EMBL" id="JBBPBK010000005">
    <property type="protein sequence ID" value="KAK9284493.1"/>
    <property type="molecule type" value="Genomic_DNA"/>
</dbReference>
<organism evidence="2 3">
    <name type="scientific">Liquidambar formosana</name>
    <name type="common">Formosan gum</name>
    <dbReference type="NCBI Taxonomy" id="63359"/>
    <lineage>
        <taxon>Eukaryota</taxon>
        <taxon>Viridiplantae</taxon>
        <taxon>Streptophyta</taxon>
        <taxon>Embryophyta</taxon>
        <taxon>Tracheophyta</taxon>
        <taxon>Spermatophyta</taxon>
        <taxon>Magnoliopsida</taxon>
        <taxon>eudicotyledons</taxon>
        <taxon>Gunneridae</taxon>
        <taxon>Pentapetalae</taxon>
        <taxon>Saxifragales</taxon>
        <taxon>Altingiaceae</taxon>
        <taxon>Liquidambar</taxon>
    </lineage>
</organism>
<keyword evidence="3" id="KW-1185">Reference proteome</keyword>
<evidence type="ECO:0000313" key="3">
    <source>
        <dbReference type="Proteomes" id="UP001415857"/>
    </source>
</evidence>
<reference evidence="2 3" key="1">
    <citation type="journal article" date="2024" name="Plant J.">
        <title>Genome sequences and population genomics reveal climatic adaptation and genomic divergence between two closely related sweetgum species.</title>
        <authorList>
            <person name="Xu W.Q."/>
            <person name="Ren C.Q."/>
            <person name="Zhang X.Y."/>
            <person name="Comes H.P."/>
            <person name="Liu X.H."/>
            <person name="Li Y.G."/>
            <person name="Kettle C.J."/>
            <person name="Jalonen R."/>
            <person name="Gaisberger H."/>
            <person name="Ma Y.Z."/>
            <person name="Qiu Y.X."/>
        </authorList>
    </citation>
    <scope>NUCLEOTIDE SEQUENCE [LARGE SCALE GENOMIC DNA]</scope>
    <source>
        <strain evidence="2">Hangzhou</strain>
    </source>
</reference>
<feature type="compositionally biased region" description="Basic and acidic residues" evidence="1">
    <location>
        <begin position="120"/>
        <end position="130"/>
    </location>
</feature>
<evidence type="ECO:0000256" key="1">
    <source>
        <dbReference type="SAM" id="MobiDB-lite"/>
    </source>
</evidence>
<name>A0AAP0RT75_LIQFO</name>
<dbReference type="Proteomes" id="UP001415857">
    <property type="component" value="Unassembled WGS sequence"/>
</dbReference>
<protein>
    <submittedName>
        <fullName evidence="2">Uncharacterized protein</fullName>
    </submittedName>
</protein>
<sequence length="298" mass="33456">MTYLKIMMKLDLKEPKPYPCKPKESLPPREDSSEHWKNEDYAKVQLLENLNEMQYEGNQQSGQAEASLLGKLDDGRSPESREMCIDMELSTPINSTFDCTDLQSLLEDKPYENFEAPEMEARGEGLRDIRPSSSGNDLKFGTEYEGSQTSHIESRYGLVNEETFISGTHHHTNLGFNLWPRNVEDQFHVYKNDTTAGLHPEYNLNELEKQRRETTNTGAHLPLYGQQQGHNSLSGGGILPYQYSEFFQVGSLPSDPCGHVGYVANNAALCTQTGSVDARMSTQTTFVSLAENYTAPAP</sequence>
<accession>A0AAP0RT75</accession>
<feature type="region of interest" description="Disordered" evidence="1">
    <location>
        <begin position="120"/>
        <end position="146"/>
    </location>
</feature>